<feature type="compositionally biased region" description="Polar residues" evidence="1">
    <location>
        <begin position="40"/>
        <end position="50"/>
    </location>
</feature>
<keyword evidence="3" id="KW-1185">Reference proteome</keyword>
<evidence type="ECO:0000313" key="3">
    <source>
        <dbReference type="Proteomes" id="UP000010744"/>
    </source>
</evidence>
<feature type="region of interest" description="Disordered" evidence="1">
    <location>
        <begin position="38"/>
        <end position="75"/>
    </location>
</feature>
<evidence type="ECO:0000313" key="2">
    <source>
        <dbReference type="EMBL" id="GAB84240.1"/>
    </source>
</evidence>
<evidence type="ECO:0000256" key="1">
    <source>
        <dbReference type="SAM" id="MobiDB-lite"/>
    </source>
</evidence>
<organism evidence="2 3">
    <name type="scientific">Gordonia rubripertincta NBRC 101908</name>
    <dbReference type="NCBI Taxonomy" id="1077975"/>
    <lineage>
        <taxon>Bacteria</taxon>
        <taxon>Bacillati</taxon>
        <taxon>Actinomycetota</taxon>
        <taxon>Actinomycetes</taxon>
        <taxon>Mycobacteriales</taxon>
        <taxon>Gordoniaceae</taxon>
        <taxon>Gordonia</taxon>
    </lineage>
</organism>
<dbReference type="EMBL" id="BAHB01000036">
    <property type="protein sequence ID" value="GAB84240.1"/>
    <property type="molecule type" value="Genomic_DNA"/>
</dbReference>
<comment type="caution">
    <text evidence="2">The sequence shown here is derived from an EMBL/GenBank/DDBJ whole genome shotgun (WGS) entry which is preliminary data.</text>
</comment>
<accession>A0ABQ0HPN8</accession>
<feature type="compositionally biased region" description="Basic and acidic residues" evidence="1">
    <location>
        <begin position="51"/>
        <end position="65"/>
    </location>
</feature>
<name>A0ABQ0HPN8_GORRU</name>
<dbReference type="Proteomes" id="UP000010744">
    <property type="component" value="Unassembled WGS sequence"/>
</dbReference>
<proteinExistence type="predicted"/>
<protein>
    <submittedName>
        <fullName evidence="2">Uncharacterized protein</fullName>
    </submittedName>
</protein>
<reference evidence="2 3" key="1">
    <citation type="submission" date="2012-08" db="EMBL/GenBank/DDBJ databases">
        <title>Whole genome shotgun sequence of Gordonia rubripertincta NBRC 101908.</title>
        <authorList>
            <person name="Takarada H."/>
            <person name="Hosoyama A."/>
            <person name="Tsuchikane K."/>
            <person name="Katsumata H."/>
            <person name="Baba S."/>
            <person name="Ohji S."/>
            <person name="Yamazaki S."/>
            <person name="Fujita N."/>
        </authorList>
    </citation>
    <scope>NUCLEOTIDE SEQUENCE [LARGE SCALE GENOMIC DNA]</scope>
    <source>
        <strain evidence="2 3">NBRC 101908</strain>
    </source>
</reference>
<sequence>MVLGFVSRSLAAGEQELTITINNAAVTTATNPLDEDTFRIKSQNTVNPSHNDTHPQPDEDSEKPADSILPSEKPP</sequence>
<gene>
    <name evidence="2" type="ORF">GORBP_036_00210</name>
</gene>